<evidence type="ECO:0000256" key="8">
    <source>
        <dbReference type="SAM" id="MobiDB-lite"/>
    </source>
</evidence>
<evidence type="ECO:0000256" key="9">
    <source>
        <dbReference type="SAM" id="Phobius"/>
    </source>
</evidence>
<evidence type="ECO:0000256" key="5">
    <source>
        <dbReference type="ARBA" id="ARBA00022989"/>
    </source>
</evidence>
<organism evidence="11 12">
    <name type="scientific">Nakamurella alba</name>
    <dbReference type="NCBI Taxonomy" id="2665158"/>
    <lineage>
        <taxon>Bacteria</taxon>
        <taxon>Bacillati</taxon>
        <taxon>Actinomycetota</taxon>
        <taxon>Actinomycetes</taxon>
        <taxon>Nakamurellales</taxon>
        <taxon>Nakamurellaceae</taxon>
        <taxon>Nakamurella</taxon>
    </lineage>
</organism>
<comment type="caution">
    <text evidence="11">The sequence shown here is derived from an EMBL/GenBank/DDBJ whole genome shotgun (WGS) entry which is preliminary data.</text>
</comment>
<comment type="subcellular location">
    <subcellularLocation>
        <location evidence="1">Cell membrane</location>
        <topology evidence="1">Multi-pass membrane protein</topology>
    </subcellularLocation>
</comment>
<dbReference type="InterPro" id="IPR002656">
    <property type="entry name" value="Acyl_transf_3_dom"/>
</dbReference>
<keyword evidence="4 9" id="KW-0812">Transmembrane</keyword>
<dbReference type="InterPro" id="IPR036514">
    <property type="entry name" value="SGNH_hydro_sf"/>
</dbReference>
<dbReference type="Gene3D" id="3.40.50.1110">
    <property type="entry name" value="SGNH hydrolase"/>
    <property type="match status" value="1"/>
</dbReference>
<name>A0A7K1FHI2_9ACTN</name>
<feature type="transmembrane region" description="Helical" evidence="9">
    <location>
        <begin position="192"/>
        <end position="213"/>
    </location>
</feature>
<dbReference type="PANTHER" id="PTHR23028:SF53">
    <property type="entry name" value="ACYL_TRANSF_3 DOMAIN-CONTAINING PROTEIN"/>
    <property type="match status" value="1"/>
</dbReference>
<dbReference type="GO" id="GO:0016747">
    <property type="term" value="F:acyltransferase activity, transferring groups other than amino-acyl groups"/>
    <property type="evidence" value="ECO:0007669"/>
    <property type="project" value="InterPro"/>
</dbReference>
<evidence type="ECO:0000256" key="3">
    <source>
        <dbReference type="ARBA" id="ARBA00022679"/>
    </source>
</evidence>
<feature type="transmembrane region" description="Helical" evidence="9">
    <location>
        <begin position="404"/>
        <end position="426"/>
    </location>
</feature>
<keyword evidence="3 11" id="KW-0808">Transferase</keyword>
<evidence type="ECO:0000256" key="1">
    <source>
        <dbReference type="ARBA" id="ARBA00004651"/>
    </source>
</evidence>
<feature type="region of interest" description="Disordered" evidence="8">
    <location>
        <begin position="452"/>
        <end position="547"/>
    </location>
</feature>
<evidence type="ECO:0000313" key="11">
    <source>
        <dbReference type="EMBL" id="MTD13585.1"/>
    </source>
</evidence>
<evidence type="ECO:0000259" key="10">
    <source>
        <dbReference type="Pfam" id="PF01757"/>
    </source>
</evidence>
<dbReference type="GO" id="GO:0009103">
    <property type="term" value="P:lipopolysaccharide biosynthetic process"/>
    <property type="evidence" value="ECO:0007669"/>
    <property type="project" value="TreeGrafter"/>
</dbReference>
<evidence type="ECO:0000313" key="12">
    <source>
        <dbReference type="Proteomes" id="UP000460221"/>
    </source>
</evidence>
<dbReference type="EMBL" id="WLYK01000001">
    <property type="protein sequence ID" value="MTD13585.1"/>
    <property type="molecule type" value="Genomic_DNA"/>
</dbReference>
<feature type="transmembrane region" description="Helical" evidence="9">
    <location>
        <begin position="282"/>
        <end position="305"/>
    </location>
</feature>
<keyword evidence="5 9" id="KW-1133">Transmembrane helix</keyword>
<evidence type="ECO:0000256" key="7">
    <source>
        <dbReference type="ARBA" id="ARBA00023315"/>
    </source>
</evidence>
<sequence>MADVTCVPSPARVGVWSDSAVTRSPRIKGYARGLDGIRAIAVLGVVLYHAGVPFLPGGFLGVDLFFVVSGYLVTALLQREHDRTGRIDLRGFWLRRARRLLPALLLMLLVVCAATLACGRDLGAGLRWQLAGALTFSSNWLQIANGSSYLETMEPALLTHLWSLAVEEQFYLLWPLAVLFLLTVVKARRSRAALAVLVALASAAAMFAGYRTGTDPTRIYAATDTHGFGLLLGAALALARPASELDPVRGARRRGRGTDLLGFASLAVVLGGMVVLDLENPWTYRGGLLLVSLAAVGLVAVTIRGSGPVAKLLGSRVLRPVGERSYSLYLWHWPAVVMADRILAVDLGRPLAAAVGVVAAVLATEITFRLVERPIRRFGFRGYLRAARRVLLRRGRVRPVRRSMAWFAATCLGVVTVTAACGVVAAPARSGLEIQLAAGEQALAEASAAAQASTSATTVPSTTATPSTTPASTTPTTATQQPTPTTTAKPTTPTPSTSKPTTPTPTTSKPTTSKPTTSTPTSPKPTTTQQPKPPKNTPPPPEVPGDRIAMIGDSVMLAAAPSLLSRMPGASIDAVVSRQIWDLPGLLPGGAQDRPYVVIGLGTNGTEPAQTLVDALGALPESTVVVLVTTFGPQEWQDDANAQIAAAASTRAHTCVADWRAAIEGKKDLLAADGIHPGPEAGGIYADLVASTLRNCH</sequence>
<feature type="transmembrane region" description="Helical" evidence="9">
    <location>
        <begin position="219"/>
        <end position="239"/>
    </location>
</feature>
<evidence type="ECO:0000256" key="2">
    <source>
        <dbReference type="ARBA" id="ARBA00022475"/>
    </source>
</evidence>
<protein>
    <submittedName>
        <fullName evidence="11">Acyltransferase family protein</fullName>
    </submittedName>
</protein>
<proteinExistence type="predicted"/>
<feature type="transmembrane region" description="Helical" evidence="9">
    <location>
        <begin position="260"/>
        <end position="276"/>
    </location>
</feature>
<dbReference type="Pfam" id="PF01757">
    <property type="entry name" value="Acyl_transf_3"/>
    <property type="match status" value="1"/>
</dbReference>
<keyword evidence="2" id="KW-1003">Cell membrane</keyword>
<keyword evidence="7 11" id="KW-0012">Acyltransferase</keyword>
<accession>A0A7K1FHI2</accession>
<dbReference type="InterPro" id="IPR050879">
    <property type="entry name" value="Acyltransferase_3"/>
</dbReference>
<feature type="transmembrane region" description="Helical" evidence="9">
    <location>
        <begin position="57"/>
        <end position="78"/>
    </location>
</feature>
<keyword evidence="12" id="KW-1185">Reference proteome</keyword>
<gene>
    <name evidence="11" type="ORF">GIS00_06460</name>
</gene>
<dbReference type="PANTHER" id="PTHR23028">
    <property type="entry name" value="ACETYLTRANSFERASE"/>
    <property type="match status" value="1"/>
</dbReference>
<feature type="domain" description="Acyltransferase 3" evidence="10">
    <location>
        <begin position="33"/>
        <end position="363"/>
    </location>
</feature>
<dbReference type="Proteomes" id="UP000460221">
    <property type="component" value="Unassembled WGS sequence"/>
</dbReference>
<feature type="transmembrane region" description="Helical" evidence="9">
    <location>
        <begin position="99"/>
        <end position="117"/>
    </location>
</feature>
<reference evidence="11 12" key="1">
    <citation type="submission" date="2019-11" db="EMBL/GenBank/DDBJ databases">
        <authorList>
            <person name="Jiang L.-Q."/>
        </authorList>
    </citation>
    <scope>NUCLEOTIDE SEQUENCE [LARGE SCALE GENOMIC DNA]</scope>
    <source>
        <strain evidence="11 12">YIM 132087</strain>
    </source>
</reference>
<feature type="compositionally biased region" description="Low complexity" evidence="8">
    <location>
        <begin position="452"/>
        <end position="530"/>
    </location>
</feature>
<feature type="transmembrane region" description="Helical" evidence="9">
    <location>
        <begin position="169"/>
        <end position="185"/>
    </location>
</feature>
<evidence type="ECO:0000256" key="6">
    <source>
        <dbReference type="ARBA" id="ARBA00023136"/>
    </source>
</evidence>
<dbReference type="AlphaFoldDB" id="A0A7K1FHI2"/>
<keyword evidence="6 9" id="KW-0472">Membrane</keyword>
<dbReference type="GO" id="GO:0005886">
    <property type="term" value="C:plasma membrane"/>
    <property type="evidence" value="ECO:0007669"/>
    <property type="project" value="UniProtKB-SubCell"/>
</dbReference>
<evidence type="ECO:0000256" key="4">
    <source>
        <dbReference type="ARBA" id="ARBA00022692"/>
    </source>
</evidence>
<dbReference type="SUPFAM" id="SSF52266">
    <property type="entry name" value="SGNH hydrolase"/>
    <property type="match status" value="1"/>
</dbReference>
<feature type="compositionally biased region" description="Pro residues" evidence="8">
    <location>
        <begin position="531"/>
        <end position="543"/>
    </location>
</feature>